<evidence type="ECO:0000313" key="3">
    <source>
        <dbReference type="EMBL" id="KKM64906.1"/>
    </source>
</evidence>
<dbReference type="Gene3D" id="3.30.565.10">
    <property type="entry name" value="Histidine kinase-like ATPase, C-terminal domain"/>
    <property type="match status" value="1"/>
</dbReference>
<dbReference type="PANTHER" id="PTHR48108:SF35">
    <property type="entry name" value="ZINC METALLOPROTEASE MJ0392"/>
    <property type="match status" value="1"/>
</dbReference>
<evidence type="ECO:0000256" key="1">
    <source>
        <dbReference type="ARBA" id="ARBA00022737"/>
    </source>
</evidence>
<dbReference type="Gene3D" id="3.10.580.10">
    <property type="entry name" value="CBS-domain"/>
    <property type="match status" value="2"/>
</dbReference>
<dbReference type="InterPro" id="IPR046342">
    <property type="entry name" value="CBS_dom_sf"/>
</dbReference>
<feature type="domain" description="CBS" evidence="2">
    <location>
        <begin position="23"/>
        <end position="79"/>
    </location>
</feature>
<proteinExistence type="predicted"/>
<organism evidence="3">
    <name type="scientific">marine sediment metagenome</name>
    <dbReference type="NCBI Taxonomy" id="412755"/>
    <lineage>
        <taxon>unclassified sequences</taxon>
        <taxon>metagenomes</taxon>
        <taxon>ecological metagenomes</taxon>
    </lineage>
</organism>
<dbReference type="EMBL" id="LAZR01010815">
    <property type="protein sequence ID" value="KKM64906.1"/>
    <property type="molecule type" value="Genomic_DNA"/>
</dbReference>
<dbReference type="InterPro" id="IPR036890">
    <property type="entry name" value="HATPase_C_sf"/>
</dbReference>
<name>A0A0F9JR60_9ZZZZ</name>
<gene>
    <name evidence="3" type="ORF">LCGC14_1496640</name>
</gene>
<dbReference type="PROSITE" id="PS51371">
    <property type="entry name" value="CBS"/>
    <property type="match status" value="2"/>
</dbReference>
<dbReference type="Pfam" id="PF00571">
    <property type="entry name" value="CBS"/>
    <property type="match status" value="2"/>
</dbReference>
<dbReference type="InterPro" id="IPR051462">
    <property type="entry name" value="CBS_domain-containing"/>
</dbReference>
<keyword evidence="1" id="KW-0677">Repeat</keyword>
<dbReference type="SMART" id="SM00116">
    <property type="entry name" value="CBS"/>
    <property type="match status" value="2"/>
</dbReference>
<dbReference type="AlphaFoldDB" id="A0A0F9JR60"/>
<sequence length="303" mass="33132">MSPPRSLTRIQELVYEIRVSEVMARQLVTVCPETSMGELRETLRANRISGAPVIADGKLLGIISIEDFINWLATGPGDVIVGDRMTREVVTAYDDEPLVHAVNKLNRHGFGRLPVVERRGGKLVGVVTKGDIMRGLLRKLEIEYHEEETRRYSRDQILDDFVADKTMLMLQYTVVGKDFTQAGSGATRLKKTLGRLGVEPGVLRRVGIIAYEAEMNIVIYTDGGELLAKVEPGMITFEATDSGPGIPDVDLALTAGYSTADEWVRELGFGAGMGLCNIKACADEMHLNSVVGTGTRLQAKIAV</sequence>
<dbReference type="Pfam" id="PF02518">
    <property type="entry name" value="HATPase_c"/>
    <property type="match status" value="1"/>
</dbReference>
<dbReference type="SUPFAM" id="SSF55874">
    <property type="entry name" value="ATPase domain of HSP90 chaperone/DNA topoisomerase II/histidine kinase"/>
    <property type="match status" value="1"/>
</dbReference>
<protein>
    <recommendedName>
        <fullName evidence="2">CBS domain-containing protein</fullName>
    </recommendedName>
</protein>
<dbReference type="CDD" id="cd02205">
    <property type="entry name" value="CBS_pair_SF"/>
    <property type="match status" value="1"/>
</dbReference>
<evidence type="ECO:0000259" key="2">
    <source>
        <dbReference type="PROSITE" id="PS51371"/>
    </source>
</evidence>
<reference evidence="3" key="1">
    <citation type="journal article" date="2015" name="Nature">
        <title>Complex archaea that bridge the gap between prokaryotes and eukaryotes.</title>
        <authorList>
            <person name="Spang A."/>
            <person name="Saw J.H."/>
            <person name="Jorgensen S.L."/>
            <person name="Zaremba-Niedzwiedzka K."/>
            <person name="Martijn J."/>
            <person name="Lind A.E."/>
            <person name="van Eijk R."/>
            <person name="Schleper C."/>
            <person name="Guy L."/>
            <person name="Ettema T.J."/>
        </authorList>
    </citation>
    <scope>NUCLEOTIDE SEQUENCE</scope>
</reference>
<accession>A0A0F9JR60</accession>
<feature type="domain" description="CBS" evidence="2">
    <location>
        <begin position="85"/>
        <end position="142"/>
    </location>
</feature>
<dbReference type="InterPro" id="IPR000644">
    <property type="entry name" value="CBS_dom"/>
</dbReference>
<dbReference type="PANTHER" id="PTHR48108">
    <property type="entry name" value="CBS DOMAIN-CONTAINING PROTEIN CBSX2, CHLOROPLASTIC"/>
    <property type="match status" value="1"/>
</dbReference>
<dbReference type="InterPro" id="IPR003594">
    <property type="entry name" value="HATPase_dom"/>
</dbReference>
<dbReference type="SUPFAM" id="SSF54631">
    <property type="entry name" value="CBS-domain pair"/>
    <property type="match status" value="1"/>
</dbReference>
<comment type="caution">
    <text evidence="3">The sequence shown here is derived from an EMBL/GenBank/DDBJ whole genome shotgun (WGS) entry which is preliminary data.</text>
</comment>